<accession>B1H078</accession>
<comment type="similarity">
    <text evidence="9">In the C-terminal section; belongs to the helicase family. RecG subfamily.</text>
</comment>
<dbReference type="PANTHER" id="PTHR47964">
    <property type="entry name" value="ATP-DEPENDENT DNA HELICASE HOMOLOG RECG, CHLOROPLASTIC"/>
    <property type="match status" value="1"/>
</dbReference>
<dbReference type="EMBL" id="AP009510">
    <property type="protein sequence ID" value="BAG13910.1"/>
    <property type="molecule type" value="Genomic_DNA"/>
</dbReference>
<dbReference type="GO" id="GO:0016787">
    <property type="term" value="F:hydrolase activity"/>
    <property type="evidence" value="ECO:0007669"/>
    <property type="project" value="UniProtKB-KW"/>
</dbReference>
<dbReference type="InterPro" id="IPR001650">
    <property type="entry name" value="Helicase_C-like"/>
</dbReference>
<feature type="domain" description="Helicase ATP-binding" evidence="10">
    <location>
        <begin position="518"/>
        <end position="679"/>
    </location>
</feature>
<dbReference type="AlphaFoldDB" id="B1H078"/>
<keyword evidence="4 9" id="KW-0378">Hydrolase</keyword>
<evidence type="ECO:0000259" key="10">
    <source>
        <dbReference type="PROSITE" id="PS51192"/>
    </source>
</evidence>
<keyword evidence="1 9" id="KW-0963">Cytoplasm</keyword>
<keyword evidence="3 9" id="KW-0227">DNA damage</keyword>
<dbReference type="InterPro" id="IPR014001">
    <property type="entry name" value="Helicase_ATP-bd"/>
</dbReference>
<evidence type="ECO:0000256" key="2">
    <source>
        <dbReference type="ARBA" id="ARBA00022741"/>
    </source>
</evidence>
<evidence type="ECO:0000256" key="3">
    <source>
        <dbReference type="ARBA" id="ARBA00022763"/>
    </source>
</evidence>
<proteinExistence type="inferred from homology"/>
<dbReference type="HOGENOM" id="CLU_005122_1_3_0"/>
<dbReference type="KEGG" id="rsd:TGRD_423"/>
<keyword evidence="13" id="KW-1185">Reference proteome</keyword>
<dbReference type="Pfam" id="PF17757">
    <property type="entry name" value="UvrB_inter"/>
    <property type="match status" value="1"/>
</dbReference>
<comment type="similarity">
    <text evidence="9">In the N-terminal section; belongs to the UvrB family.</text>
</comment>
<evidence type="ECO:0000256" key="5">
    <source>
        <dbReference type="ARBA" id="ARBA00022806"/>
    </source>
</evidence>
<keyword evidence="6 9" id="KW-0067">ATP-binding</keyword>
<dbReference type="InterPro" id="IPR036101">
    <property type="entry name" value="CarD-like/TRCF_RID_sf"/>
</dbReference>
<evidence type="ECO:0000256" key="1">
    <source>
        <dbReference type="ARBA" id="ARBA00022490"/>
    </source>
</evidence>
<evidence type="ECO:0000313" key="13">
    <source>
        <dbReference type="Proteomes" id="UP000001691"/>
    </source>
</evidence>
<sequence length="1048" mass="120182">MNKIYLSGIGGSGKAHYLFRRISEMRSSIGGDINEVSDFRMFAFVKDEELSSFYDDLHSFFNSAFHTPQDCELDVPVVKSSHSAPDIFILPSDNMQQRTFATDKIKNLKSFIVCATDISINSPVLDSKNNIGINVAQNQKCDFSNLVTSLSSFGYTRTSFVEDKLQFAVRGEIIDVWTVAGEMPVRILFKYNTVEAIRVFDPESQLSNVFISEIKILPVSFSECNSTIKDYFDINDKENTMLYFDYLIGEEAEKSFDKYELIINDPLNAISQYQGYKSFTGFQGNVNLFFNSLKDFAENDVKIKIYCANDSDRERISDLFYENRWNYKNPEFLYGSLSRGFYLENAKVTCISSREMLYKKKPVSFPKIRGGSRLEGIWEILAGDYVVHEKYGIGRYIGLKTISRENSISEYLCIEYKNGDKLYIPPEQIKTIKKYIGVEGVKPKLYSMDTLAWERVKSRAREAAAKFAEELLKLYVQRSLIKRKPFGPGTAWEKELENTFPYDETPGQLKAIEDIKNDFLKPYPMERLVCGDVGYGKTEVVVRAAFKAVHESMQTAILVPTTVLAQQHYNTFCDRLSPFPIKVAVLSRFQTKAKQKEITQDLENGLIDIIIGTHRLLQKDVKFKNLGLLVIDEEHRFGVKQKEKIKSMKKNIDILMLSATPIPRTLSSSLSGFRDLSVIETPPFGRLPIETSISLYDENLIKNIIEAELSRNGQVFYVYNKIETILTKAASIRELVPGIKLGIIYGQMKAKDIEEIMWKFINMELDVLLATTIIESGLDIPSVNTMIIEEVENFGLSQLYQLRGRIGRDRKKAYCYLFYKDKTLSDEAVKRLEAIREFGELGSGFRLALKDLEIRGAGGILSSSQHGFVRDIGYDMFAKLLEEEGKKVKGDAVESQEKKNTVIDLQINALIPPTYIEGEDIRILFYRKLSNAQNIKAIENIKNELLDRFGKIPNETQMLFEITNLRLTAEKLDIERIAEDNNYIYLYFSRKADFSKADITKLTNDYSRIIEFITGKYYAFKLKKDMIDTNTVEYLEKFLSCLVFYIRT</sequence>
<comment type="function">
    <text evidence="9">Couples transcription and DNA repair by recognizing RNA polymerase (RNAP) stalled at DNA lesions. Mediates ATP-dependent release of RNAP and its truncated transcript from the DNA, and recruitment of nucleotide excision repair machinery to the damaged site.</text>
</comment>
<dbReference type="SUPFAM" id="SSF141259">
    <property type="entry name" value="CarD-like"/>
    <property type="match status" value="1"/>
</dbReference>
<dbReference type="InterPro" id="IPR037235">
    <property type="entry name" value="TRCF-like_C_D7"/>
</dbReference>
<dbReference type="Pfam" id="PF00271">
    <property type="entry name" value="Helicase_C"/>
    <property type="match status" value="1"/>
</dbReference>
<dbReference type="Gene3D" id="3.30.2060.10">
    <property type="entry name" value="Penicillin-binding protein 1b domain"/>
    <property type="match status" value="1"/>
</dbReference>
<keyword evidence="8 9" id="KW-0234">DNA repair</keyword>
<dbReference type="PATRIC" id="fig|471821.5.peg.695"/>
<keyword evidence="2 9" id="KW-0547">Nucleotide-binding</keyword>
<reference evidence="13" key="1">
    <citation type="journal article" date="2008" name="Proc. Natl. Acad. Sci. U.S.A.">
        <title>Complete genome of the uncultured termite group 1 bacteria in a single host protist cell.</title>
        <authorList>
            <person name="Hongoh Y."/>
            <person name="Sharma V.K."/>
            <person name="Prakash T."/>
            <person name="Noda S."/>
            <person name="Taylor T.D."/>
            <person name="Kudo T."/>
            <person name="Sakaki Y."/>
            <person name="Toyoda A."/>
            <person name="Hattori M."/>
            <person name="Ohkuma M."/>
        </authorList>
    </citation>
    <scope>NUCLEOTIDE SEQUENCE [LARGE SCALE GENOMIC DNA]</scope>
    <source>
        <strain evidence="13">Rs-D17 genomovar Ri2008</strain>
    </source>
</reference>
<dbReference type="GO" id="GO:0005524">
    <property type="term" value="F:ATP binding"/>
    <property type="evidence" value="ECO:0007669"/>
    <property type="project" value="UniProtKB-UniRule"/>
</dbReference>
<dbReference type="GO" id="GO:0000716">
    <property type="term" value="P:transcription-coupled nucleotide-excision repair, DNA damage recognition"/>
    <property type="evidence" value="ECO:0007669"/>
    <property type="project" value="UniProtKB-UniRule"/>
</dbReference>
<dbReference type="SUPFAM" id="SSF52540">
    <property type="entry name" value="P-loop containing nucleoside triphosphate hydrolases"/>
    <property type="match status" value="2"/>
</dbReference>
<evidence type="ECO:0000313" key="12">
    <source>
        <dbReference type="EMBL" id="BAG13910.1"/>
    </source>
</evidence>
<dbReference type="Gene3D" id="3.40.50.300">
    <property type="entry name" value="P-loop containing nucleotide triphosphate hydrolases"/>
    <property type="match status" value="2"/>
</dbReference>
<dbReference type="Gene3D" id="3.40.50.11180">
    <property type="match status" value="1"/>
</dbReference>
<dbReference type="STRING" id="471821.TGRD_427"/>
<dbReference type="SMART" id="SM00982">
    <property type="entry name" value="TRCF"/>
    <property type="match status" value="1"/>
</dbReference>
<evidence type="ECO:0000256" key="6">
    <source>
        <dbReference type="ARBA" id="ARBA00022840"/>
    </source>
</evidence>
<dbReference type="RefSeq" id="WP_015423436.1">
    <property type="nucleotide sequence ID" value="NC_020419.1"/>
</dbReference>
<dbReference type="InterPro" id="IPR004576">
    <property type="entry name" value="Mfd"/>
</dbReference>
<dbReference type="EC" id="3.6.4.-" evidence="9"/>
<evidence type="ECO:0000256" key="7">
    <source>
        <dbReference type="ARBA" id="ARBA00023125"/>
    </source>
</evidence>
<dbReference type="InterPro" id="IPR041471">
    <property type="entry name" value="UvrB_inter"/>
</dbReference>
<dbReference type="Gene3D" id="2.40.10.170">
    <property type="match status" value="1"/>
</dbReference>
<dbReference type="GO" id="GO:0003684">
    <property type="term" value="F:damaged DNA binding"/>
    <property type="evidence" value="ECO:0007669"/>
    <property type="project" value="InterPro"/>
</dbReference>
<evidence type="ECO:0000256" key="9">
    <source>
        <dbReference type="HAMAP-Rule" id="MF_00969"/>
    </source>
</evidence>
<evidence type="ECO:0000259" key="11">
    <source>
        <dbReference type="PROSITE" id="PS51194"/>
    </source>
</evidence>
<dbReference type="Pfam" id="PF02559">
    <property type="entry name" value="CarD_TRCF_RID"/>
    <property type="match status" value="1"/>
</dbReference>
<dbReference type="SMART" id="SM00487">
    <property type="entry name" value="DEXDc"/>
    <property type="match status" value="1"/>
</dbReference>
<dbReference type="SMART" id="SM01058">
    <property type="entry name" value="CarD_TRCF"/>
    <property type="match status" value="1"/>
</dbReference>
<dbReference type="InterPro" id="IPR047112">
    <property type="entry name" value="RecG/Mfd"/>
</dbReference>
<feature type="domain" description="Helicase C-terminal" evidence="11">
    <location>
        <begin position="700"/>
        <end position="853"/>
    </location>
</feature>
<dbReference type="Pfam" id="PF03461">
    <property type="entry name" value="TRCF"/>
    <property type="match status" value="1"/>
</dbReference>
<dbReference type="Proteomes" id="UP000001691">
    <property type="component" value="Chromosome"/>
</dbReference>
<keyword evidence="7 9" id="KW-0238">DNA-binding</keyword>
<dbReference type="SUPFAM" id="SSF143517">
    <property type="entry name" value="TRCF domain-like"/>
    <property type="match status" value="1"/>
</dbReference>
<dbReference type="GO" id="GO:0003678">
    <property type="term" value="F:DNA helicase activity"/>
    <property type="evidence" value="ECO:0007669"/>
    <property type="project" value="TreeGrafter"/>
</dbReference>
<dbReference type="HAMAP" id="MF_00969">
    <property type="entry name" value="TRCF"/>
    <property type="match status" value="1"/>
</dbReference>
<name>B1H078_ENDTX</name>
<dbReference type="PROSITE" id="PS51192">
    <property type="entry name" value="HELICASE_ATP_BIND_1"/>
    <property type="match status" value="1"/>
</dbReference>
<dbReference type="GO" id="GO:0006355">
    <property type="term" value="P:regulation of DNA-templated transcription"/>
    <property type="evidence" value="ECO:0007669"/>
    <property type="project" value="UniProtKB-UniRule"/>
</dbReference>
<dbReference type="InterPro" id="IPR027417">
    <property type="entry name" value="P-loop_NTPase"/>
</dbReference>
<dbReference type="PROSITE" id="PS51194">
    <property type="entry name" value="HELICASE_CTER"/>
    <property type="match status" value="1"/>
</dbReference>
<dbReference type="NCBIfam" id="TIGR00580">
    <property type="entry name" value="mfd"/>
    <property type="match status" value="1"/>
</dbReference>
<evidence type="ECO:0000256" key="4">
    <source>
        <dbReference type="ARBA" id="ARBA00022801"/>
    </source>
</evidence>
<dbReference type="PANTHER" id="PTHR47964:SF1">
    <property type="entry name" value="ATP-DEPENDENT DNA HELICASE HOMOLOG RECG, CHLOROPLASTIC"/>
    <property type="match status" value="1"/>
</dbReference>
<dbReference type="SMART" id="SM00490">
    <property type="entry name" value="HELICc"/>
    <property type="match status" value="1"/>
</dbReference>
<dbReference type="InterPro" id="IPR011545">
    <property type="entry name" value="DEAD/DEAH_box_helicase_dom"/>
</dbReference>
<comment type="subcellular location">
    <subcellularLocation>
        <location evidence="9">Cytoplasm</location>
    </subcellularLocation>
</comment>
<gene>
    <name evidence="9" type="primary">mfd</name>
    <name evidence="12" type="ordered locus">TGRD_423</name>
</gene>
<dbReference type="Pfam" id="PF00270">
    <property type="entry name" value="DEAD"/>
    <property type="match status" value="1"/>
</dbReference>
<dbReference type="CDD" id="cd17991">
    <property type="entry name" value="DEXHc_TRCF"/>
    <property type="match status" value="1"/>
</dbReference>
<dbReference type="GO" id="GO:0005737">
    <property type="term" value="C:cytoplasm"/>
    <property type="evidence" value="ECO:0007669"/>
    <property type="project" value="UniProtKB-SubCell"/>
</dbReference>
<protein>
    <recommendedName>
        <fullName evidence="9">Transcription-repair-coupling factor</fullName>
        <shortName evidence="9">TRCF</shortName>
        <ecNumber evidence="9">3.6.4.-</ecNumber>
    </recommendedName>
</protein>
<keyword evidence="5" id="KW-0347">Helicase</keyword>
<dbReference type="Gene3D" id="3.90.1150.50">
    <property type="entry name" value="Transcription-repair-coupling factor, D7 domain"/>
    <property type="match status" value="1"/>
</dbReference>
<dbReference type="InterPro" id="IPR005118">
    <property type="entry name" value="TRCF_C"/>
</dbReference>
<evidence type="ECO:0000256" key="8">
    <source>
        <dbReference type="ARBA" id="ARBA00023204"/>
    </source>
</evidence>
<dbReference type="InterPro" id="IPR003711">
    <property type="entry name" value="CarD-like/TRCF_RID"/>
</dbReference>
<organism evidence="12 13">
    <name type="scientific">Endomicrobium trichonymphae</name>
    <dbReference type="NCBI Taxonomy" id="1408204"/>
    <lineage>
        <taxon>Bacteria</taxon>
        <taxon>Pseudomonadati</taxon>
        <taxon>Elusimicrobiota</taxon>
        <taxon>Endomicrobiia</taxon>
        <taxon>Endomicrobiales</taxon>
        <taxon>Endomicrobiaceae</taxon>
        <taxon>Candidatus Endomicrobiellum</taxon>
    </lineage>
</organism>